<dbReference type="Gene3D" id="1.20.58.760">
    <property type="entry name" value="Peptidase M41"/>
    <property type="match status" value="1"/>
</dbReference>
<dbReference type="Pfam" id="PF04082">
    <property type="entry name" value="Fungal_trans"/>
    <property type="match status" value="1"/>
</dbReference>
<dbReference type="InterPro" id="IPR000642">
    <property type="entry name" value="Peptidase_M41"/>
</dbReference>
<comment type="similarity">
    <text evidence="4">In the C-terminal section; belongs to the peptidase M41 family.</text>
</comment>
<evidence type="ECO:0000256" key="4">
    <source>
        <dbReference type="ARBA" id="ARBA00010044"/>
    </source>
</evidence>
<evidence type="ECO:0000256" key="12">
    <source>
        <dbReference type="ARBA" id="ARBA00022840"/>
    </source>
</evidence>
<feature type="region of interest" description="Disordered" evidence="17">
    <location>
        <begin position="335"/>
        <end position="430"/>
    </location>
</feature>
<keyword evidence="11" id="KW-0862">Zinc</keyword>
<dbReference type="FunFam" id="1.20.58.760:FF:000003">
    <property type="entry name" value="AFG3-like AAA ATPase 2"/>
    <property type="match status" value="1"/>
</dbReference>
<accession>A0A9P1GUX2</accession>
<dbReference type="InterPro" id="IPR005936">
    <property type="entry name" value="FtsH"/>
</dbReference>
<keyword evidence="6" id="KW-0645">Protease</keyword>
<dbReference type="SUPFAM" id="SSF52540">
    <property type="entry name" value="P-loop containing nucleoside triphosphate hydrolases"/>
    <property type="match status" value="1"/>
</dbReference>
<dbReference type="Pfam" id="PF01434">
    <property type="entry name" value="Peptidase_M41"/>
    <property type="match status" value="1"/>
</dbReference>
<dbReference type="InterPro" id="IPR027417">
    <property type="entry name" value="P-loop_NTPase"/>
</dbReference>
<dbReference type="Gene3D" id="3.40.50.300">
    <property type="entry name" value="P-loop containing nucleotide triphosphate hydrolases"/>
    <property type="match status" value="2"/>
</dbReference>
<evidence type="ECO:0000256" key="11">
    <source>
        <dbReference type="ARBA" id="ARBA00022833"/>
    </source>
</evidence>
<evidence type="ECO:0000256" key="6">
    <source>
        <dbReference type="ARBA" id="ARBA00022670"/>
    </source>
</evidence>
<dbReference type="InterPro" id="IPR007219">
    <property type="entry name" value="XnlR_reg_dom"/>
</dbReference>
<evidence type="ECO:0000256" key="13">
    <source>
        <dbReference type="ARBA" id="ARBA00022989"/>
    </source>
</evidence>
<dbReference type="InterPro" id="IPR011546">
    <property type="entry name" value="Pept_M41_FtsH_extracell"/>
</dbReference>
<protein>
    <recommendedName>
        <fullName evidence="18">AAA+ ATPase domain-containing protein</fullName>
    </recommendedName>
</protein>
<keyword evidence="8" id="KW-0479">Metal-binding</keyword>
<dbReference type="Pfam" id="PF06480">
    <property type="entry name" value="FtsH_ext"/>
    <property type="match status" value="1"/>
</dbReference>
<keyword evidence="10" id="KW-0378">Hydrolase</keyword>
<dbReference type="Proteomes" id="UP000838763">
    <property type="component" value="Unassembled WGS sequence"/>
</dbReference>
<evidence type="ECO:0000256" key="10">
    <source>
        <dbReference type="ARBA" id="ARBA00022801"/>
    </source>
</evidence>
<comment type="subcellular location">
    <subcellularLocation>
        <location evidence="3">Membrane</location>
    </subcellularLocation>
    <subcellularLocation>
        <location evidence="2">Mitochondrion</location>
    </subcellularLocation>
</comment>
<dbReference type="Pfam" id="PF00004">
    <property type="entry name" value="AAA"/>
    <property type="match status" value="1"/>
</dbReference>
<dbReference type="GO" id="GO:0016887">
    <property type="term" value="F:ATP hydrolysis activity"/>
    <property type="evidence" value="ECO:0007669"/>
    <property type="project" value="InterPro"/>
</dbReference>
<dbReference type="Gene3D" id="3.40.1690.20">
    <property type="match status" value="1"/>
</dbReference>
<dbReference type="InterPro" id="IPR037219">
    <property type="entry name" value="Peptidase_M41-like"/>
</dbReference>
<organism evidence="19 20">
    <name type="scientific">Parascedosporium putredinis</name>
    <dbReference type="NCBI Taxonomy" id="1442378"/>
    <lineage>
        <taxon>Eukaryota</taxon>
        <taxon>Fungi</taxon>
        <taxon>Dikarya</taxon>
        <taxon>Ascomycota</taxon>
        <taxon>Pezizomycotina</taxon>
        <taxon>Sordariomycetes</taxon>
        <taxon>Hypocreomycetidae</taxon>
        <taxon>Microascales</taxon>
        <taxon>Microascaceae</taxon>
        <taxon>Parascedosporium</taxon>
    </lineage>
</organism>
<keyword evidence="14" id="KW-0482">Metalloprotease</keyword>
<proteinExistence type="inferred from homology"/>
<evidence type="ECO:0000256" key="15">
    <source>
        <dbReference type="ARBA" id="ARBA00023136"/>
    </source>
</evidence>
<evidence type="ECO:0000256" key="8">
    <source>
        <dbReference type="ARBA" id="ARBA00022723"/>
    </source>
</evidence>
<dbReference type="Pfam" id="PF17862">
    <property type="entry name" value="AAA_lid_3"/>
    <property type="match status" value="1"/>
</dbReference>
<dbReference type="GO" id="GO:0004222">
    <property type="term" value="F:metalloendopeptidase activity"/>
    <property type="evidence" value="ECO:0007669"/>
    <property type="project" value="InterPro"/>
</dbReference>
<feature type="compositionally biased region" description="Basic and acidic residues" evidence="17">
    <location>
        <begin position="568"/>
        <end position="585"/>
    </location>
</feature>
<dbReference type="InterPro" id="IPR050928">
    <property type="entry name" value="ATP-dep_Zn_Metalloprotease"/>
</dbReference>
<keyword evidence="9" id="KW-0547">Nucleotide-binding</keyword>
<dbReference type="OrthoDB" id="1413014at2759"/>
<feature type="compositionally biased region" description="Basic and acidic residues" evidence="17">
    <location>
        <begin position="513"/>
        <end position="538"/>
    </location>
</feature>
<evidence type="ECO:0000256" key="16">
    <source>
        <dbReference type="ARBA" id="ARBA00023242"/>
    </source>
</evidence>
<dbReference type="SUPFAM" id="SSF140990">
    <property type="entry name" value="FtsH protease domain-like"/>
    <property type="match status" value="1"/>
</dbReference>
<dbReference type="EMBL" id="CALLCH030000001">
    <property type="protein sequence ID" value="CAI4210499.1"/>
    <property type="molecule type" value="Genomic_DNA"/>
</dbReference>
<evidence type="ECO:0000256" key="7">
    <source>
        <dbReference type="ARBA" id="ARBA00022692"/>
    </source>
</evidence>
<evidence type="ECO:0000256" key="1">
    <source>
        <dbReference type="ARBA" id="ARBA00001947"/>
    </source>
</evidence>
<dbReference type="InterPro" id="IPR003593">
    <property type="entry name" value="AAA+_ATPase"/>
</dbReference>
<dbReference type="CDD" id="cd19501">
    <property type="entry name" value="RecA-like_FtsH"/>
    <property type="match status" value="1"/>
</dbReference>
<feature type="compositionally biased region" description="Low complexity" evidence="17">
    <location>
        <begin position="350"/>
        <end position="377"/>
    </location>
</feature>
<dbReference type="GO" id="GO:0005745">
    <property type="term" value="C:m-AAA complex"/>
    <property type="evidence" value="ECO:0007669"/>
    <property type="project" value="TreeGrafter"/>
</dbReference>
<comment type="cofactor">
    <cofactor evidence="1">
        <name>Zn(2+)</name>
        <dbReference type="ChEBI" id="CHEBI:29105"/>
    </cofactor>
</comment>
<dbReference type="CDD" id="cd12148">
    <property type="entry name" value="fungal_TF_MHR"/>
    <property type="match status" value="1"/>
</dbReference>
<comment type="caution">
    <text evidence="19">The sequence shown here is derived from an EMBL/GenBank/DDBJ whole genome shotgun (WGS) entry which is preliminary data.</text>
</comment>
<dbReference type="GO" id="GO:0006351">
    <property type="term" value="P:DNA-templated transcription"/>
    <property type="evidence" value="ECO:0007669"/>
    <property type="project" value="InterPro"/>
</dbReference>
<sequence length="1397" mass="155688">MSNLVPPEEDEKSWAYLKNAMGVFSELIMRNNDLLSVQALLGMAAFMQGTPNPQPSTLLIATAIRLSHSIGLHKKGTGFNLNPIEIEQRKRVFWISEDPEDGIGNIPLADGKGKLNLFRVMCEFACIESRVYKRLYSTKATRQSAGELLNTIGELDKELEDWKDKIPIDFRPEHEIKASHTPLILHVVMLHFAYYNCLTTIHRMSVHHGYWTSRLSNYAIQGLNSKPLNPRIFSSAALCTASARASISLLKYIPQGDFSCVWLILYFPVSALMTLFGNILQNPLDPRAKSDTKLLNLVVNFLSMLGQEAETGGVHRMLGVCSEFERIAKKVIEKAEKDQASRRKRKSHEPSSASAAGTPTPSAAAQTPRPSAATPTTHGTPMTSSHGGHRSPPPTGDIPDRRGARNLAPMKPSMANEPSPALPSAGWPQEFNLPDGDFNFNDFTGFPPLAFNHRTWQWHWEFAEMSGGAYPTVENGNFGTGPGPIGCLGGELALPDEVFFHRSSYAASDTAPEDGKKPEEKGKNEEKKDLNGQDKKATETQQQQQQQQQQPQEENAAEEGKSNATETPKAEGEEEAPVRELPEGWVRLTEEDKEALFKAMENLPTGQSSFFKTLIADLEKYGAPKELMEMIRSPKRKTPTVKEMIKFTRIVHKTAIKIMEMQAKEEEEKINGPNAQQQSGDKQKSKEDKEGSEGQGAGFSKKIGPFSINDYILMAVTWFILSPFIDRFLFGESKEITWQELQRMFLDKGLVERFVVYEGRVEVQLNRDAVRSVYQGSQSVDPNVQYFFTIGSVDSFEKRLDSAQDDLGIPTSERIPVKYGRQSPWLNLLVAFGPTVLLVGLLMYSTRQMGGRAGNQMFGFGKSKAKQFNHETAIKVKFTDVAGMDEAKVEIMEFVSFLKSPEKFRRLGAKIPRGAILAGPRYGVSGSEFVEMFVGVGPSRVRDLFATARKNAPCIIFIDEIDAIGRARTDSRMGGGGNDEREATLNQILTEMDGFNTADQVVVLAGTNRADILDKALMRPGRFDRHIFIDRPTQKGREAIFQVHLQKIVTQEDKEHLTGRLATLTPGFSGADIAHVVNEAALIAARANADSVTLLHFEQAIERHIGGLERKSLVLRPEEKKTVAYHEAGHAICGWFLKDADPLLKVSIIPRGQGALGYAQYLPQDAYLMSVHQLMDRMAMTLGGRVSEEIHFPTVTTGASDDFKKVTAMATRMVTQWGMSDKVGPIHFENEGQQLQKPFAEETGKQIDAEVKRIVSEAYKMSKDLLVSRKKEVGLVAEELLKKEVLTRDDLVRLLGPRPFADNHQDFEKYFGGKPGEVSPPFPAEETDTPPLLRLLRRTTPLGYRKCDFMTSLTNPHIIDGIRRHGVYGVQRQAMEISKLHFTQTHTHTLEPATTNE</sequence>
<reference evidence="19" key="1">
    <citation type="submission" date="2022-11" db="EMBL/GenBank/DDBJ databases">
        <authorList>
            <person name="Scott C."/>
            <person name="Bruce N."/>
        </authorList>
    </citation>
    <scope>NUCLEOTIDE SEQUENCE</scope>
</reference>
<dbReference type="NCBIfam" id="TIGR01241">
    <property type="entry name" value="FtsH_fam"/>
    <property type="match status" value="1"/>
</dbReference>
<evidence type="ECO:0000256" key="14">
    <source>
        <dbReference type="ARBA" id="ARBA00023049"/>
    </source>
</evidence>
<keyword evidence="20" id="KW-1185">Reference proteome</keyword>
<dbReference type="GO" id="GO:0005524">
    <property type="term" value="F:ATP binding"/>
    <property type="evidence" value="ECO:0007669"/>
    <property type="project" value="UniProtKB-KW"/>
</dbReference>
<keyword evidence="12" id="KW-0067">ATP-binding</keyword>
<dbReference type="InterPro" id="IPR041569">
    <property type="entry name" value="AAA_lid_3"/>
</dbReference>
<dbReference type="GO" id="GO:0004176">
    <property type="term" value="F:ATP-dependent peptidase activity"/>
    <property type="evidence" value="ECO:0007669"/>
    <property type="project" value="InterPro"/>
</dbReference>
<dbReference type="FunFam" id="1.10.8.60:FF:000019">
    <property type="entry name" value="AFG3-like AAA ATPase 2"/>
    <property type="match status" value="1"/>
</dbReference>
<evidence type="ECO:0000259" key="18">
    <source>
        <dbReference type="SMART" id="SM00382"/>
    </source>
</evidence>
<keyword evidence="13" id="KW-1133">Transmembrane helix</keyword>
<feature type="region of interest" description="Disordered" evidence="17">
    <location>
        <begin position="665"/>
        <end position="698"/>
    </location>
</feature>
<feature type="compositionally biased region" description="Low complexity" evidence="17">
    <location>
        <begin position="541"/>
        <end position="552"/>
    </location>
</feature>
<evidence type="ECO:0000256" key="2">
    <source>
        <dbReference type="ARBA" id="ARBA00004173"/>
    </source>
</evidence>
<dbReference type="InterPro" id="IPR003959">
    <property type="entry name" value="ATPase_AAA_core"/>
</dbReference>
<keyword evidence="7" id="KW-0812">Transmembrane</keyword>
<gene>
    <name evidence="19" type="ORF">PPNO1_LOCUS299</name>
</gene>
<dbReference type="GO" id="GO:0008270">
    <property type="term" value="F:zinc ion binding"/>
    <property type="evidence" value="ECO:0007669"/>
    <property type="project" value="InterPro"/>
</dbReference>
<evidence type="ECO:0000256" key="17">
    <source>
        <dbReference type="SAM" id="MobiDB-lite"/>
    </source>
</evidence>
<name>A0A9P1GUX2_9PEZI</name>
<evidence type="ECO:0000256" key="9">
    <source>
        <dbReference type="ARBA" id="ARBA00022741"/>
    </source>
</evidence>
<keyword evidence="15" id="KW-0472">Membrane</keyword>
<dbReference type="PROSITE" id="PS00674">
    <property type="entry name" value="AAA"/>
    <property type="match status" value="1"/>
</dbReference>
<feature type="domain" description="AAA+ ATPase" evidence="18">
    <location>
        <begin position="900"/>
        <end position="1033"/>
    </location>
</feature>
<dbReference type="PANTHER" id="PTHR43655">
    <property type="entry name" value="ATP-DEPENDENT PROTEASE"/>
    <property type="match status" value="1"/>
</dbReference>
<dbReference type="GO" id="GO:0030163">
    <property type="term" value="P:protein catabolic process"/>
    <property type="evidence" value="ECO:0007669"/>
    <property type="project" value="UniProtKB-ARBA"/>
</dbReference>
<dbReference type="PANTHER" id="PTHR43655:SF2">
    <property type="entry name" value="AFG3 LIKE MATRIX AAA PEPTIDASE SUBUNIT 2, ISOFORM A"/>
    <property type="match status" value="1"/>
</dbReference>
<evidence type="ECO:0000313" key="19">
    <source>
        <dbReference type="EMBL" id="CAI4210499.1"/>
    </source>
</evidence>
<dbReference type="GO" id="GO:0034982">
    <property type="term" value="P:mitochondrial protein processing"/>
    <property type="evidence" value="ECO:0007669"/>
    <property type="project" value="TreeGrafter"/>
</dbReference>
<dbReference type="InterPro" id="IPR003960">
    <property type="entry name" value="ATPase_AAA_CS"/>
</dbReference>
<dbReference type="SMART" id="SM00382">
    <property type="entry name" value="AAA"/>
    <property type="match status" value="1"/>
</dbReference>
<evidence type="ECO:0000313" key="20">
    <source>
        <dbReference type="Proteomes" id="UP000838763"/>
    </source>
</evidence>
<evidence type="ECO:0000256" key="5">
    <source>
        <dbReference type="ARBA" id="ARBA00010550"/>
    </source>
</evidence>
<comment type="similarity">
    <text evidence="5">In the N-terminal section; belongs to the AAA ATPase family.</text>
</comment>
<dbReference type="GO" id="GO:0003677">
    <property type="term" value="F:DNA binding"/>
    <property type="evidence" value="ECO:0007669"/>
    <property type="project" value="InterPro"/>
</dbReference>
<feature type="region of interest" description="Disordered" evidence="17">
    <location>
        <begin position="505"/>
        <end position="585"/>
    </location>
</feature>
<evidence type="ECO:0000256" key="3">
    <source>
        <dbReference type="ARBA" id="ARBA00004370"/>
    </source>
</evidence>
<keyword evidence="16" id="KW-0539">Nucleus</keyword>
<dbReference type="Gene3D" id="1.10.8.60">
    <property type="match status" value="1"/>
</dbReference>
<feature type="compositionally biased region" description="Basic and acidic residues" evidence="17">
    <location>
        <begin position="681"/>
        <end position="692"/>
    </location>
</feature>